<comment type="similarity">
    <text evidence="1">Belongs to the short-chain fatty acyl-CoA assimilation regulator (ScfR) family.</text>
</comment>
<dbReference type="GO" id="GO:0003677">
    <property type="term" value="F:DNA binding"/>
    <property type="evidence" value="ECO:0007669"/>
    <property type="project" value="InterPro"/>
</dbReference>
<dbReference type="SUPFAM" id="SSF47413">
    <property type="entry name" value="lambda repressor-like DNA-binding domains"/>
    <property type="match status" value="1"/>
</dbReference>
<proteinExistence type="inferred from homology"/>
<dbReference type="PANTHER" id="PTHR43236">
    <property type="entry name" value="ANTITOXIN HIGA1"/>
    <property type="match status" value="1"/>
</dbReference>
<reference evidence="3 4" key="1">
    <citation type="submission" date="2019-06" db="EMBL/GenBank/DDBJ databases">
        <title>Sequencing the genomes of 1000 actinobacteria strains.</title>
        <authorList>
            <person name="Klenk H.-P."/>
        </authorList>
    </citation>
    <scope>NUCLEOTIDE SEQUENCE [LARGE SCALE GENOMIC DNA]</scope>
    <source>
        <strain evidence="3 4">DSM 4813</strain>
    </source>
</reference>
<dbReference type="InterPro" id="IPR010982">
    <property type="entry name" value="Lambda_DNA-bd_dom_sf"/>
</dbReference>
<dbReference type="InterPro" id="IPR001387">
    <property type="entry name" value="Cro/C1-type_HTH"/>
</dbReference>
<dbReference type="Proteomes" id="UP000315389">
    <property type="component" value="Unassembled WGS sequence"/>
</dbReference>
<dbReference type="CDD" id="cd00093">
    <property type="entry name" value="HTH_XRE"/>
    <property type="match status" value="1"/>
</dbReference>
<evidence type="ECO:0000313" key="3">
    <source>
        <dbReference type="EMBL" id="TQL58578.1"/>
    </source>
</evidence>
<dbReference type="Gene3D" id="1.10.10.2910">
    <property type="match status" value="1"/>
</dbReference>
<dbReference type="PROSITE" id="PS50943">
    <property type="entry name" value="HTH_CROC1"/>
    <property type="match status" value="1"/>
</dbReference>
<dbReference type="RefSeq" id="WP_211349891.1">
    <property type="nucleotide sequence ID" value="NZ_BAAASV010000002.1"/>
</dbReference>
<evidence type="ECO:0000256" key="1">
    <source>
        <dbReference type="ARBA" id="ARBA00007227"/>
    </source>
</evidence>
<name>A0A542ZE27_RARFA</name>
<sequence>MISRDSGKPSAPLSDQDIAKTFDGDRLRQARQLALRTKQSLAEPLGVSAAAIGQYEFGATPPRAELISLLARELDVPREFFAAGRPLARLETADAFFRSLRSTTAKQRAKAVSYTEQLWELVHAVEKHVRLPPVNLPGFVGGEIEPGAFPNDPIAAARALRKAWGLGTEPIPHLVRTIENQGIVVVLVPFAEDEVARIDAFSTLSLSRPIIVLSPDRANDIYRHRFTAAHELGHLVMHGELAGGDPALEREADRFAAEFLTPSLVIHDLLPRRIDFRKLNQISEQWGLSIKSLIYRCREVGLLSDATARRAYIRLNQLSEQGVIATQPVYQFPGEVPSLLRRAVELAEANGVTTTSLAQELAWKPAQVRRMLGDADERPTLRLVR</sequence>
<dbReference type="Pfam" id="PF06114">
    <property type="entry name" value="Peptidase_M78"/>
    <property type="match status" value="1"/>
</dbReference>
<protein>
    <submittedName>
        <fullName evidence="3">Zn-dependent peptidase ImmA (M78 family)</fullName>
    </submittedName>
</protein>
<dbReference type="AlphaFoldDB" id="A0A542ZE27"/>
<gene>
    <name evidence="3" type="ORF">FB461_1993</name>
</gene>
<dbReference type="Pfam" id="PF01381">
    <property type="entry name" value="HTH_3"/>
    <property type="match status" value="1"/>
</dbReference>
<feature type="domain" description="HTH cro/C1-type" evidence="2">
    <location>
        <begin position="27"/>
        <end position="81"/>
    </location>
</feature>
<accession>A0A542ZE27</accession>
<dbReference type="InterPro" id="IPR052345">
    <property type="entry name" value="Rad_response_metalloprotease"/>
</dbReference>
<dbReference type="InterPro" id="IPR010359">
    <property type="entry name" value="IrrE_HExxH"/>
</dbReference>
<dbReference type="PANTHER" id="PTHR43236:SF1">
    <property type="entry name" value="BLL7220 PROTEIN"/>
    <property type="match status" value="1"/>
</dbReference>
<evidence type="ECO:0000313" key="4">
    <source>
        <dbReference type="Proteomes" id="UP000315389"/>
    </source>
</evidence>
<evidence type="ECO:0000259" key="2">
    <source>
        <dbReference type="PROSITE" id="PS50943"/>
    </source>
</evidence>
<dbReference type="EMBL" id="VFOS01000003">
    <property type="protein sequence ID" value="TQL58578.1"/>
    <property type="molecule type" value="Genomic_DNA"/>
</dbReference>
<keyword evidence="4" id="KW-1185">Reference proteome</keyword>
<dbReference type="SMART" id="SM00530">
    <property type="entry name" value="HTH_XRE"/>
    <property type="match status" value="1"/>
</dbReference>
<organism evidence="3 4">
    <name type="scientific">Rarobacter faecitabidus</name>
    <dbReference type="NCBI Taxonomy" id="13243"/>
    <lineage>
        <taxon>Bacteria</taxon>
        <taxon>Bacillati</taxon>
        <taxon>Actinomycetota</taxon>
        <taxon>Actinomycetes</taxon>
        <taxon>Micrococcales</taxon>
        <taxon>Rarobacteraceae</taxon>
        <taxon>Rarobacter</taxon>
    </lineage>
</organism>
<dbReference type="Gene3D" id="1.10.260.40">
    <property type="entry name" value="lambda repressor-like DNA-binding domains"/>
    <property type="match status" value="1"/>
</dbReference>
<comment type="caution">
    <text evidence="3">The sequence shown here is derived from an EMBL/GenBank/DDBJ whole genome shotgun (WGS) entry which is preliminary data.</text>
</comment>